<protein>
    <submittedName>
        <fullName evidence="4">Septum formation initiator family protein</fullName>
    </submittedName>
</protein>
<keyword evidence="3" id="KW-0472">Membrane</keyword>
<keyword evidence="1" id="KW-0175">Coiled coil</keyword>
<evidence type="ECO:0000313" key="5">
    <source>
        <dbReference type="Proteomes" id="UP001219037"/>
    </source>
</evidence>
<dbReference type="EMBL" id="CP121252">
    <property type="protein sequence ID" value="WFP17359.1"/>
    <property type="molecule type" value="Genomic_DNA"/>
</dbReference>
<evidence type="ECO:0000256" key="2">
    <source>
        <dbReference type="SAM" id="MobiDB-lite"/>
    </source>
</evidence>
<feature type="transmembrane region" description="Helical" evidence="3">
    <location>
        <begin position="132"/>
        <end position="154"/>
    </location>
</feature>
<accession>A0ABY8H881</accession>
<gene>
    <name evidence="4" type="ORF">P8192_04405</name>
</gene>
<dbReference type="Pfam" id="PF04977">
    <property type="entry name" value="DivIC"/>
    <property type="match status" value="1"/>
</dbReference>
<feature type="compositionally biased region" description="Low complexity" evidence="2">
    <location>
        <begin position="97"/>
        <end position="107"/>
    </location>
</feature>
<dbReference type="InterPro" id="IPR007060">
    <property type="entry name" value="FtsL/DivIC"/>
</dbReference>
<keyword evidence="5" id="KW-1185">Reference proteome</keyword>
<dbReference type="Proteomes" id="UP001219037">
    <property type="component" value="Chromosome"/>
</dbReference>
<keyword evidence="3" id="KW-1133">Transmembrane helix</keyword>
<evidence type="ECO:0000256" key="3">
    <source>
        <dbReference type="SAM" id="Phobius"/>
    </source>
</evidence>
<sequence length="249" mass="27756">MPPRRPRVPRSAERAHPKPDTPETSSTAEAPELPAETVQDTDDAAKNHSQTPVASHVTDRLSRVASGASKRASEAWNSTAEKVAAKRTQERKQVLNRARAAATARPRPTGHKNSRDSGPRVVKPARSFSGHAVVLVLVLFISAIVVAPTLRVFLTQQAEISEIRADLELQSEQQRELTRQLERWEDSAYVQQQARERFNMVMPGEKKYMVVGGQTEAEQNEDIVEVTAEPEEPAWAYDLWESLIVSAHR</sequence>
<evidence type="ECO:0000256" key="1">
    <source>
        <dbReference type="SAM" id="Coils"/>
    </source>
</evidence>
<keyword evidence="3" id="KW-0812">Transmembrane</keyword>
<reference evidence="4 5" key="1">
    <citation type="submission" date="2023-04" db="EMBL/GenBank/DDBJ databases">
        <title>Funneling lignin-derived compounds into biodiesel using alkali-halophilic Citricoccus sp. P2.</title>
        <authorList>
            <person name="Luo C.-B."/>
        </authorList>
    </citation>
    <scope>NUCLEOTIDE SEQUENCE [LARGE SCALE GENOMIC DNA]</scope>
    <source>
        <strain evidence="4 5">P2</strain>
    </source>
</reference>
<organism evidence="4 5">
    <name type="scientific">Citricoccus muralis</name>
    <dbReference type="NCBI Taxonomy" id="169134"/>
    <lineage>
        <taxon>Bacteria</taxon>
        <taxon>Bacillati</taxon>
        <taxon>Actinomycetota</taxon>
        <taxon>Actinomycetes</taxon>
        <taxon>Micrococcales</taxon>
        <taxon>Micrococcaceae</taxon>
        <taxon>Citricoccus</taxon>
    </lineage>
</organism>
<feature type="coiled-coil region" evidence="1">
    <location>
        <begin position="160"/>
        <end position="187"/>
    </location>
</feature>
<feature type="compositionally biased region" description="Basic and acidic residues" evidence="2">
    <location>
        <begin position="10"/>
        <end position="21"/>
    </location>
</feature>
<name>A0ABY8H881_9MICC</name>
<dbReference type="RefSeq" id="WP_278158781.1">
    <property type="nucleotide sequence ID" value="NZ_CP121252.1"/>
</dbReference>
<feature type="compositionally biased region" description="Basic and acidic residues" evidence="2">
    <location>
        <begin position="83"/>
        <end position="93"/>
    </location>
</feature>
<proteinExistence type="predicted"/>
<feature type="region of interest" description="Disordered" evidence="2">
    <location>
        <begin position="1"/>
        <end position="122"/>
    </location>
</feature>
<evidence type="ECO:0000313" key="4">
    <source>
        <dbReference type="EMBL" id="WFP17359.1"/>
    </source>
</evidence>